<keyword evidence="7" id="KW-0732">Signal</keyword>
<evidence type="ECO:0000256" key="6">
    <source>
        <dbReference type="ARBA" id="ARBA00022807"/>
    </source>
</evidence>
<dbReference type="PROSITE" id="PS50053">
    <property type="entry name" value="UBIQUITIN_2"/>
    <property type="match status" value="1"/>
</dbReference>
<sequence length="115" mass="12872">MILLLTIVICYSFAVSVKWQKELLKAVEIDTTQPPYVFKCQLYDLTGVPPERQKIMVKGGLLKDDADWSTLGVKDGQKLMMMGTADEVVKAPEKAIVFAEDLPEEEQALHLVSTM</sequence>
<dbReference type="GO" id="GO:0016579">
    <property type="term" value="P:protein deubiquitination"/>
    <property type="evidence" value="ECO:0007669"/>
    <property type="project" value="InterPro"/>
</dbReference>
<dbReference type="EC" id="3.4.19.12" evidence="2"/>
<dbReference type="GO" id="GO:0043161">
    <property type="term" value="P:proteasome-mediated ubiquitin-dependent protein catabolic process"/>
    <property type="evidence" value="ECO:0007669"/>
    <property type="project" value="InterPro"/>
</dbReference>
<keyword evidence="6" id="KW-0788">Thiol protease</keyword>
<keyword evidence="3" id="KW-0645">Protease</keyword>
<reference evidence="9 10" key="1">
    <citation type="submission" date="2018-10" db="EMBL/GenBank/DDBJ databases">
        <title>A high-quality apple genome assembly.</title>
        <authorList>
            <person name="Hu J."/>
        </authorList>
    </citation>
    <scope>NUCLEOTIDE SEQUENCE [LARGE SCALE GENOMIC DNA]</scope>
    <source>
        <strain evidence="10">cv. HFTH1</strain>
        <tissue evidence="9">Young leaf</tissue>
    </source>
</reference>
<dbReference type="Gene3D" id="3.10.20.90">
    <property type="entry name" value="Phosphatidylinositol 3-kinase Catalytic Subunit, Chain A, domain 1"/>
    <property type="match status" value="1"/>
</dbReference>
<evidence type="ECO:0000256" key="7">
    <source>
        <dbReference type="SAM" id="SignalP"/>
    </source>
</evidence>
<accession>A0A498J215</accession>
<evidence type="ECO:0000313" key="9">
    <source>
        <dbReference type="EMBL" id="RXH88735.1"/>
    </source>
</evidence>
<dbReference type="Proteomes" id="UP000290289">
    <property type="component" value="Chromosome 9"/>
</dbReference>
<dbReference type="GO" id="GO:0061136">
    <property type="term" value="P:regulation of proteasomal protein catabolic process"/>
    <property type="evidence" value="ECO:0007669"/>
    <property type="project" value="TreeGrafter"/>
</dbReference>
<feature type="domain" description="Ubiquitin-like" evidence="8">
    <location>
        <begin position="13"/>
        <end position="82"/>
    </location>
</feature>
<dbReference type="FunFam" id="3.10.20.90:FF:000119">
    <property type="entry name" value="Ubiquitin carboxyl-terminal hydrolase 14"/>
    <property type="match status" value="1"/>
</dbReference>
<dbReference type="InterPro" id="IPR000626">
    <property type="entry name" value="Ubiquitin-like_dom"/>
</dbReference>
<dbReference type="EMBL" id="RDQH01000335">
    <property type="protein sequence ID" value="RXH88735.1"/>
    <property type="molecule type" value="Genomic_DNA"/>
</dbReference>
<dbReference type="SUPFAM" id="SSF54236">
    <property type="entry name" value="Ubiquitin-like"/>
    <property type="match status" value="1"/>
</dbReference>
<keyword evidence="4" id="KW-0833">Ubl conjugation pathway</keyword>
<organism evidence="9 10">
    <name type="scientific">Malus domestica</name>
    <name type="common">Apple</name>
    <name type="synonym">Pyrus malus</name>
    <dbReference type="NCBI Taxonomy" id="3750"/>
    <lineage>
        <taxon>Eukaryota</taxon>
        <taxon>Viridiplantae</taxon>
        <taxon>Streptophyta</taxon>
        <taxon>Embryophyta</taxon>
        <taxon>Tracheophyta</taxon>
        <taxon>Spermatophyta</taxon>
        <taxon>Magnoliopsida</taxon>
        <taxon>eudicotyledons</taxon>
        <taxon>Gunneridae</taxon>
        <taxon>Pentapetalae</taxon>
        <taxon>rosids</taxon>
        <taxon>fabids</taxon>
        <taxon>Rosales</taxon>
        <taxon>Rosaceae</taxon>
        <taxon>Amygdaloideae</taxon>
        <taxon>Maleae</taxon>
        <taxon>Malus</taxon>
    </lineage>
</organism>
<feature type="chain" id="PRO_5019806134" description="ubiquitinyl hydrolase 1" evidence="7">
    <location>
        <begin position="17"/>
        <end position="115"/>
    </location>
</feature>
<dbReference type="STRING" id="3750.A0A498J215"/>
<keyword evidence="5" id="KW-0378">Hydrolase</keyword>
<keyword evidence="10" id="KW-1185">Reference proteome</keyword>
<comment type="catalytic activity">
    <reaction evidence="1">
        <text>Thiol-dependent hydrolysis of ester, thioester, amide, peptide and isopeptide bonds formed by the C-terminal Gly of ubiquitin (a 76-residue protein attached to proteins as an intracellular targeting signal).</text>
        <dbReference type="EC" id="3.4.19.12"/>
    </reaction>
</comment>
<dbReference type="Pfam" id="PF00240">
    <property type="entry name" value="ubiquitin"/>
    <property type="match status" value="1"/>
</dbReference>
<feature type="signal peptide" evidence="7">
    <location>
        <begin position="1"/>
        <end position="16"/>
    </location>
</feature>
<dbReference type="GO" id="GO:0070628">
    <property type="term" value="F:proteasome binding"/>
    <property type="evidence" value="ECO:0007669"/>
    <property type="project" value="TreeGrafter"/>
</dbReference>
<comment type="caution">
    <text evidence="9">The sequence shown here is derived from an EMBL/GenBank/DDBJ whole genome shotgun (WGS) entry which is preliminary data.</text>
</comment>
<dbReference type="InterPro" id="IPR019954">
    <property type="entry name" value="Ubiquitin_CS"/>
</dbReference>
<evidence type="ECO:0000256" key="1">
    <source>
        <dbReference type="ARBA" id="ARBA00000707"/>
    </source>
</evidence>
<gene>
    <name evidence="9" type="ORF">DVH24_000334</name>
</gene>
<dbReference type="GO" id="GO:0004843">
    <property type="term" value="F:cysteine-type deubiquitinase activity"/>
    <property type="evidence" value="ECO:0007669"/>
    <property type="project" value="UniProtKB-EC"/>
</dbReference>
<dbReference type="AlphaFoldDB" id="A0A498J215"/>
<evidence type="ECO:0000256" key="3">
    <source>
        <dbReference type="ARBA" id="ARBA00022670"/>
    </source>
</evidence>
<dbReference type="PANTHER" id="PTHR43982:SF1">
    <property type="entry name" value="UBIQUITIN CARBOXYL-TERMINAL HYDROLASE 14"/>
    <property type="match status" value="1"/>
</dbReference>
<evidence type="ECO:0000256" key="2">
    <source>
        <dbReference type="ARBA" id="ARBA00012759"/>
    </source>
</evidence>
<dbReference type="CDD" id="cd16104">
    <property type="entry name" value="Ubl_USP14_like"/>
    <property type="match status" value="1"/>
</dbReference>
<dbReference type="PANTHER" id="PTHR43982">
    <property type="entry name" value="UBIQUITIN CARBOXYL-TERMINAL HYDROLASE"/>
    <property type="match status" value="1"/>
</dbReference>
<evidence type="ECO:0000313" key="10">
    <source>
        <dbReference type="Proteomes" id="UP000290289"/>
    </source>
</evidence>
<dbReference type="SMART" id="SM00213">
    <property type="entry name" value="UBQ"/>
    <property type="match status" value="1"/>
</dbReference>
<dbReference type="InterPro" id="IPR029071">
    <property type="entry name" value="Ubiquitin-like_domsf"/>
</dbReference>
<evidence type="ECO:0000256" key="5">
    <source>
        <dbReference type="ARBA" id="ARBA00022801"/>
    </source>
</evidence>
<name>A0A498J215_MALDO</name>
<proteinExistence type="predicted"/>
<evidence type="ECO:0000256" key="4">
    <source>
        <dbReference type="ARBA" id="ARBA00022786"/>
    </source>
</evidence>
<evidence type="ECO:0000259" key="8">
    <source>
        <dbReference type="PROSITE" id="PS50053"/>
    </source>
</evidence>
<dbReference type="InterPro" id="IPR044635">
    <property type="entry name" value="UBP14-like"/>
</dbReference>
<dbReference type="PROSITE" id="PS00299">
    <property type="entry name" value="UBIQUITIN_1"/>
    <property type="match status" value="1"/>
</dbReference>
<protein>
    <recommendedName>
        <fullName evidence="2">ubiquitinyl hydrolase 1</fullName>
        <ecNumber evidence="2">3.4.19.12</ecNumber>
    </recommendedName>
</protein>